<organism evidence="2 3">
    <name type="scientific">Gordonia humi</name>
    <dbReference type="NCBI Taxonomy" id="686429"/>
    <lineage>
        <taxon>Bacteria</taxon>
        <taxon>Bacillati</taxon>
        <taxon>Actinomycetota</taxon>
        <taxon>Actinomycetes</taxon>
        <taxon>Mycobacteriales</taxon>
        <taxon>Gordoniaceae</taxon>
        <taxon>Gordonia</taxon>
    </lineage>
</organism>
<name>A0A840ETN9_9ACTN</name>
<comment type="caution">
    <text evidence="2">The sequence shown here is derived from an EMBL/GenBank/DDBJ whole genome shotgun (WGS) entry which is preliminary data.</text>
</comment>
<accession>A0A840ETN9</accession>
<gene>
    <name evidence="2" type="ORF">BKA16_001493</name>
</gene>
<keyword evidence="3" id="KW-1185">Reference proteome</keyword>
<dbReference type="EMBL" id="JACIFP010000001">
    <property type="protein sequence ID" value="MBB4134941.1"/>
    <property type="molecule type" value="Genomic_DNA"/>
</dbReference>
<dbReference type="RefSeq" id="WP_183370056.1">
    <property type="nucleotide sequence ID" value="NZ_BAABHL010000037.1"/>
</dbReference>
<evidence type="ECO:0000313" key="3">
    <source>
        <dbReference type="Proteomes" id="UP000551501"/>
    </source>
</evidence>
<keyword evidence="1" id="KW-1133">Transmembrane helix</keyword>
<dbReference type="AlphaFoldDB" id="A0A840ETN9"/>
<feature type="transmembrane region" description="Helical" evidence="1">
    <location>
        <begin position="40"/>
        <end position="61"/>
    </location>
</feature>
<keyword evidence="1" id="KW-0472">Membrane</keyword>
<protein>
    <submittedName>
        <fullName evidence="2">Uncharacterized protein</fullName>
    </submittedName>
</protein>
<dbReference type="Proteomes" id="UP000551501">
    <property type="component" value="Unassembled WGS sequence"/>
</dbReference>
<keyword evidence="1" id="KW-0812">Transmembrane</keyword>
<reference evidence="2 3" key="1">
    <citation type="submission" date="2020-08" db="EMBL/GenBank/DDBJ databases">
        <title>Sequencing the genomes of 1000 actinobacteria strains.</title>
        <authorList>
            <person name="Klenk H.-P."/>
        </authorList>
    </citation>
    <scope>NUCLEOTIDE SEQUENCE [LARGE SCALE GENOMIC DNA]</scope>
    <source>
        <strain evidence="2 3">DSM 45298</strain>
    </source>
</reference>
<evidence type="ECO:0000256" key="1">
    <source>
        <dbReference type="SAM" id="Phobius"/>
    </source>
</evidence>
<proteinExistence type="predicted"/>
<evidence type="ECO:0000313" key="2">
    <source>
        <dbReference type="EMBL" id="MBB4134941.1"/>
    </source>
</evidence>
<feature type="transmembrane region" description="Helical" evidence="1">
    <location>
        <begin position="12"/>
        <end position="34"/>
    </location>
</feature>
<sequence>MNAADVMKTFGRTLGFMLVAGAVGPIFLILYFVAGEGVSWLLWTGLAVIVLDVVGAVGLTVTSVRGRPRRTG</sequence>